<feature type="transmembrane region" description="Helical" evidence="1">
    <location>
        <begin position="71"/>
        <end position="89"/>
    </location>
</feature>
<organism evidence="3 4">
    <name type="scientific">Candidatus Danuiimicrobium aquiferis</name>
    <dbReference type="NCBI Taxonomy" id="1801832"/>
    <lineage>
        <taxon>Bacteria</taxon>
        <taxon>Pseudomonadati</taxon>
        <taxon>Candidatus Omnitrophota</taxon>
        <taxon>Candidatus Danuiimicrobium</taxon>
    </lineage>
</organism>
<feature type="transmembrane region" description="Helical" evidence="1">
    <location>
        <begin position="31"/>
        <end position="51"/>
    </location>
</feature>
<evidence type="ECO:0000256" key="1">
    <source>
        <dbReference type="SAM" id="Phobius"/>
    </source>
</evidence>
<dbReference type="InterPro" id="IPR031621">
    <property type="entry name" value="HisKA_7TM"/>
</dbReference>
<sequence length="115" mass="13736">MNPYTFSLLFFSFCTFLIAVLIWLKRQDEVGMRYFIFCVFVGIWSSALSFVVTNQTPYGQALFCARLANMAASFISATWLHFIIVYTGYPKKFYRLLYFFIWRHFLFCAWRSRHG</sequence>
<accession>A0A1G1L2J4</accession>
<dbReference type="Proteomes" id="UP000178187">
    <property type="component" value="Unassembled WGS sequence"/>
</dbReference>
<dbReference type="Pfam" id="PF16927">
    <property type="entry name" value="HisKA_7TM"/>
    <property type="match status" value="1"/>
</dbReference>
<feature type="domain" description="Histidine kinase N-terminal 7TM region" evidence="2">
    <location>
        <begin position="8"/>
        <end position="102"/>
    </location>
</feature>
<dbReference type="AlphaFoldDB" id="A0A1G1L2J4"/>
<protein>
    <recommendedName>
        <fullName evidence="2">Histidine kinase N-terminal 7TM region domain-containing protein</fullName>
    </recommendedName>
</protein>
<comment type="caution">
    <text evidence="3">The sequence shown here is derived from an EMBL/GenBank/DDBJ whole genome shotgun (WGS) entry which is preliminary data.</text>
</comment>
<evidence type="ECO:0000313" key="4">
    <source>
        <dbReference type="Proteomes" id="UP000178187"/>
    </source>
</evidence>
<keyword evidence="1" id="KW-0812">Transmembrane</keyword>
<keyword evidence="1" id="KW-1133">Transmembrane helix</keyword>
<reference evidence="3 4" key="1">
    <citation type="journal article" date="2016" name="Nat. Commun.">
        <title>Thousands of microbial genomes shed light on interconnected biogeochemical processes in an aquifer system.</title>
        <authorList>
            <person name="Anantharaman K."/>
            <person name="Brown C.T."/>
            <person name="Hug L.A."/>
            <person name="Sharon I."/>
            <person name="Castelle C.J."/>
            <person name="Probst A.J."/>
            <person name="Thomas B.C."/>
            <person name="Singh A."/>
            <person name="Wilkins M.J."/>
            <person name="Karaoz U."/>
            <person name="Brodie E.L."/>
            <person name="Williams K.H."/>
            <person name="Hubbard S.S."/>
            <person name="Banfield J.F."/>
        </authorList>
    </citation>
    <scope>NUCLEOTIDE SEQUENCE [LARGE SCALE GENOMIC DNA]</scope>
</reference>
<keyword evidence="1" id="KW-0472">Membrane</keyword>
<name>A0A1G1L2J4_9BACT</name>
<dbReference type="EMBL" id="MHFR01000008">
    <property type="protein sequence ID" value="OGW99382.1"/>
    <property type="molecule type" value="Genomic_DNA"/>
</dbReference>
<evidence type="ECO:0000259" key="2">
    <source>
        <dbReference type="Pfam" id="PF16927"/>
    </source>
</evidence>
<proteinExistence type="predicted"/>
<evidence type="ECO:0000313" key="3">
    <source>
        <dbReference type="EMBL" id="OGW99382.1"/>
    </source>
</evidence>
<feature type="transmembrane region" description="Helical" evidence="1">
    <location>
        <begin position="6"/>
        <end position="24"/>
    </location>
</feature>
<gene>
    <name evidence="3" type="ORF">A3G33_06760</name>
</gene>